<dbReference type="GO" id="GO:1990904">
    <property type="term" value="C:ribonucleoprotein complex"/>
    <property type="evidence" value="ECO:0007669"/>
    <property type="project" value="UniProtKB-KW"/>
</dbReference>
<evidence type="ECO:0000313" key="5">
    <source>
        <dbReference type="EMBL" id="OGY45092.1"/>
    </source>
</evidence>
<dbReference type="AlphaFoldDB" id="A0A1G1XYL3"/>
<accession>A0A1G1XYL3</accession>
<keyword evidence="3" id="KW-0687">Ribonucleoprotein</keyword>
<dbReference type="STRING" id="1797532.A2729_05390"/>
<name>A0A1G1XYL3_9BACT</name>
<comment type="caution">
    <text evidence="5">The sequence shown here is derived from an EMBL/GenBank/DDBJ whole genome shotgun (WGS) entry which is preliminary data.</text>
</comment>
<evidence type="ECO:0000256" key="1">
    <source>
        <dbReference type="ARBA" id="ARBA00006640"/>
    </source>
</evidence>
<evidence type="ECO:0000256" key="2">
    <source>
        <dbReference type="ARBA" id="ARBA00022980"/>
    </source>
</evidence>
<protein>
    <recommendedName>
        <fullName evidence="4">Small ribosomal subunit protein bS21</fullName>
    </recommendedName>
</protein>
<evidence type="ECO:0000256" key="4">
    <source>
        <dbReference type="ARBA" id="ARBA00035135"/>
    </source>
</evidence>
<dbReference type="GO" id="GO:0003735">
    <property type="term" value="F:structural constituent of ribosome"/>
    <property type="evidence" value="ECO:0007669"/>
    <property type="project" value="InterPro"/>
</dbReference>
<dbReference type="Proteomes" id="UP000178930">
    <property type="component" value="Unassembled WGS sequence"/>
</dbReference>
<proteinExistence type="inferred from homology"/>
<sequence length="82" mass="10232">MSEVKRKKGETFESLVRRFHRKLQQSGRLLQSRKIRFYERPKSKTKKRREALRRLEIRDKREYLKKIGKLKEENQPTNFRRT</sequence>
<evidence type="ECO:0000256" key="3">
    <source>
        <dbReference type="ARBA" id="ARBA00023274"/>
    </source>
</evidence>
<dbReference type="GO" id="GO:0005840">
    <property type="term" value="C:ribosome"/>
    <property type="evidence" value="ECO:0007669"/>
    <property type="project" value="UniProtKB-KW"/>
</dbReference>
<dbReference type="Pfam" id="PF01165">
    <property type="entry name" value="Ribosomal_S21"/>
    <property type="match status" value="1"/>
</dbReference>
<evidence type="ECO:0000313" key="6">
    <source>
        <dbReference type="Proteomes" id="UP000178930"/>
    </source>
</evidence>
<keyword evidence="2" id="KW-0689">Ribosomal protein</keyword>
<gene>
    <name evidence="5" type="ORF">A2729_05390</name>
</gene>
<dbReference type="GO" id="GO:0006412">
    <property type="term" value="P:translation"/>
    <property type="evidence" value="ECO:0007669"/>
    <property type="project" value="InterPro"/>
</dbReference>
<dbReference type="InterPro" id="IPR001911">
    <property type="entry name" value="Ribosomal_bS21"/>
</dbReference>
<comment type="similarity">
    <text evidence="1">Belongs to the bacterial ribosomal protein bS21 family.</text>
</comment>
<reference evidence="5 6" key="1">
    <citation type="journal article" date="2016" name="Nat. Commun.">
        <title>Thousands of microbial genomes shed light on interconnected biogeochemical processes in an aquifer system.</title>
        <authorList>
            <person name="Anantharaman K."/>
            <person name="Brown C.T."/>
            <person name="Hug L.A."/>
            <person name="Sharon I."/>
            <person name="Castelle C.J."/>
            <person name="Probst A.J."/>
            <person name="Thomas B.C."/>
            <person name="Singh A."/>
            <person name="Wilkins M.J."/>
            <person name="Karaoz U."/>
            <person name="Brodie E.L."/>
            <person name="Williams K.H."/>
            <person name="Hubbard S.S."/>
            <person name="Banfield J.F."/>
        </authorList>
    </citation>
    <scope>NUCLEOTIDE SEQUENCE [LARGE SCALE GENOMIC DNA]</scope>
</reference>
<organism evidence="5 6">
    <name type="scientific">Candidatus Buchananbacteria bacterium RIFCSPHIGHO2_01_FULL_39_14</name>
    <dbReference type="NCBI Taxonomy" id="1797532"/>
    <lineage>
        <taxon>Bacteria</taxon>
        <taxon>Candidatus Buchananiibacteriota</taxon>
    </lineage>
</organism>
<dbReference type="EMBL" id="MHIB01000005">
    <property type="protein sequence ID" value="OGY45092.1"/>
    <property type="molecule type" value="Genomic_DNA"/>
</dbReference>